<gene>
    <name evidence="3" type="ORF">F8568_039915</name>
</gene>
<keyword evidence="4" id="KW-1185">Reference proteome</keyword>
<dbReference type="InterPro" id="IPR025442">
    <property type="entry name" value="DUF4185"/>
</dbReference>
<evidence type="ECO:0000313" key="3">
    <source>
        <dbReference type="EMBL" id="MWA06411.1"/>
    </source>
</evidence>
<name>A0A6I4MST1_9ACTN</name>
<evidence type="ECO:0000259" key="2">
    <source>
        <dbReference type="Pfam" id="PF13810"/>
    </source>
</evidence>
<feature type="chain" id="PRO_5038430493" evidence="1">
    <location>
        <begin position="32"/>
        <end position="395"/>
    </location>
</feature>
<evidence type="ECO:0000313" key="4">
    <source>
        <dbReference type="Proteomes" id="UP000462055"/>
    </source>
</evidence>
<accession>A0A6I4MST1</accession>
<dbReference type="Pfam" id="PF13810">
    <property type="entry name" value="DUF4185"/>
    <property type="match status" value="1"/>
</dbReference>
<proteinExistence type="predicted"/>
<dbReference type="AlphaFoldDB" id="A0A6I4MST1"/>
<feature type="signal peptide" evidence="1">
    <location>
        <begin position="1"/>
        <end position="31"/>
    </location>
</feature>
<organism evidence="3 4">
    <name type="scientific">Actinomadura physcomitrii</name>
    <dbReference type="NCBI Taxonomy" id="2650748"/>
    <lineage>
        <taxon>Bacteria</taxon>
        <taxon>Bacillati</taxon>
        <taxon>Actinomycetota</taxon>
        <taxon>Actinomycetes</taxon>
        <taxon>Streptosporangiales</taxon>
        <taxon>Thermomonosporaceae</taxon>
        <taxon>Actinomadura</taxon>
    </lineage>
</organism>
<dbReference type="Proteomes" id="UP000462055">
    <property type="component" value="Unassembled WGS sequence"/>
</dbReference>
<sequence>MTKLLAVRRRSPWRGLAAGVLTLALSTTTFTAPARAAATAAQACGGTPTPSFQGSAPDAGLNALFTRYGNDNRRTDDWTGADSTFSTTLPGGKVAFVFSDTFLGEVGAGGTRPPVVDEGGTTPFINNSFVVKSGDRLSTVHGGTREQPAAVMPPRDGEHWFWAGDAITAGGRVQVTYQEYERFGPGIWDWRWLRNVVAKFRPDRLSEPVSVTPIPSSKGISWASWLQRSDGMIYVYGVEDLGDTKYMHLARVRGTDLTGPWEFYAGDGTWSRDEADSARIMDGVANEYSVTRMGRAYMLITQDTTVKFNTNIVAYFSCSPQGPFTGRTTVYSTPETGANGSYGNPNVFTYNAHVHPELGRPGRLVMSYNVNSLVNTDHYKDVSIYRPRFVDLKFG</sequence>
<dbReference type="InterPro" id="IPR006311">
    <property type="entry name" value="TAT_signal"/>
</dbReference>
<comment type="caution">
    <text evidence="3">The sequence shown here is derived from an EMBL/GenBank/DDBJ whole genome shotgun (WGS) entry which is preliminary data.</text>
</comment>
<keyword evidence="1" id="KW-0732">Signal</keyword>
<evidence type="ECO:0000256" key="1">
    <source>
        <dbReference type="SAM" id="SignalP"/>
    </source>
</evidence>
<reference evidence="3" key="1">
    <citation type="submission" date="2019-12" db="EMBL/GenBank/DDBJ databases">
        <title>Actinomadura physcomitrii sp. nov., a novel actinomycete isolated from moss [Physcomitrium sphaericum (Ludw) Fuernr].</title>
        <authorList>
            <person name="Zhuang X."/>
        </authorList>
    </citation>
    <scope>NUCLEOTIDE SEQUENCE [LARGE SCALE GENOMIC DNA]</scope>
    <source>
        <strain evidence="3">LD22</strain>
    </source>
</reference>
<protein>
    <submittedName>
        <fullName evidence="3">DUF5005 domain-containing protein</fullName>
    </submittedName>
</protein>
<dbReference type="EMBL" id="WBMS02000050">
    <property type="protein sequence ID" value="MWA06411.1"/>
    <property type="molecule type" value="Genomic_DNA"/>
</dbReference>
<dbReference type="PROSITE" id="PS51318">
    <property type="entry name" value="TAT"/>
    <property type="match status" value="1"/>
</dbReference>
<feature type="domain" description="DUF4185" evidence="2">
    <location>
        <begin position="84"/>
        <end position="342"/>
    </location>
</feature>